<accession>A0A819PM18</accession>
<sequence>FEMIEPAILIKVETWIPELPSYLSVELQQLIIWLLKAQQADRPAKYENILTSSVIQSLPTEITKEEEEMVKIIIENIPQLYEN</sequence>
<reference evidence="1" key="1">
    <citation type="submission" date="2021-02" db="EMBL/GenBank/DDBJ databases">
        <authorList>
            <person name="Nowell W R."/>
        </authorList>
    </citation>
    <scope>NUCLEOTIDE SEQUENCE</scope>
</reference>
<comment type="caution">
    <text evidence="1">The sequence shown here is derived from an EMBL/GenBank/DDBJ whole genome shotgun (WGS) entry which is preliminary data.</text>
</comment>
<feature type="non-terminal residue" evidence="1">
    <location>
        <position position="1"/>
    </location>
</feature>
<gene>
    <name evidence="1" type="ORF">JBS370_LOCUS27200</name>
</gene>
<name>A0A819PM18_9BILA</name>
<evidence type="ECO:0000313" key="1">
    <source>
        <dbReference type="EMBL" id="CAF4017426.1"/>
    </source>
</evidence>
<dbReference type="AlphaFoldDB" id="A0A819PM18"/>
<evidence type="ECO:0000313" key="2">
    <source>
        <dbReference type="Proteomes" id="UP000663836"/>
    </source>
</evidence>
<dbReference type="EMBL" id="CAJOBD010005035">
    <property type="protein sequence ID" value="CAF4017426.1"/>
    <property type="molecule type" value="Genomic_DNA"/>
</dbReference>
<dbReference type="Proteomes" id="UP000663836">
    <property type="component" value="Unassembled WGS sequence"/>
</dbReference>
<proteinExistence type="predicted"/>
<organism evidence="1 2">
    <name type="scientific">Rotaria sordida</name>
    <dbReference type="NCBI Taxonomy" id="392033"/>
    <lineage>
        <taxon>Eukaryota</taxon>
        <taxon>Metazoa</taxon>
        <taxon>Spiralia</taxon>
        <taxon>Gnathifera</taxon>
        <taxon>Rotifera</taxon>
        <taxon>Eurotatoria</taxon>
        <taxon>Bdelloidea</taxon>
        <taxon>Philodinida</taxon>
        <taxon>Philodinidae</taxon>
        <taxon>Rotaria</taxon>
    </lineage>
</organism>
<protein>
    <submittedName>
        <fullName evidence="1">Uncharacterized protein</fullName>
    </submittedName>
</protein>